<feature type="domain" description="YidE/YbjL duplication" evidence="9">
    <location>
        <begin position="140"/>
        <end position="307"/>
    </location>
</feature>
<evidence type="ECO:0000256" key="6">
    <source>
        <dbReference type="ARBA" id="ARBA00022989"/>
    </source>
</evidence>
<feature type="transmembrane region" description="Helical" evidence="8">
    <location>
        <begin position="289"/>
        <end position="307"/>
    </location>
</feature>
<keyword evidence="3" id="KW-0813">Transport</keyword>
<evidence type="ECO:0000256" key="4">
    <source>
        <dbReference type="ARBA" id="ARBA00022475"/>
    </source>
</evidence>
<accession>A0A7G1G5H7</accession>
<feature type="transmembrane region" description="Helical" evidence="8">
    <location>
        <begin position="256"/>
        <end position="277"/>
    </location>
</feature>
<dbReference type="InterPro" id="IPR050144">
    <property type="entry name" value="AAE_transporter"/>
</dbReference>
<evidence type="ECO:0000259" key="9">
    <source>
        <dbReference type="Pfam" id="PF06826"/>
    </source>
</evidence>
<reference evidence="10 11" key="1">
    <citation type="submission" date="2018-06" db="EMBL/GenBank/DDBJ databases">
        <title>Genome sequencing of Oceanotoga sp. sy52.</title>
        <authorList>
            <person name="Mori K."/>
        </authorList>
    </citation>
    <scope>NUCLEOTIDE SEQUENCE [LARGE SCALE GENOMIC DNA]</scope>
    <source>
        <strain evidence="11">sy52</strain>
    </source>
</reference>
<gene>
    <name evidence="10" type="ORF">OSSY52_06770</name>
</gene>
<dbReference type="KEGG" id="ocy:OSSY52_06770"/>
<feature type="domain" description="YidE/YbjL duplication" evidence="9">
    <location>
        <begin position="2"/>
        <end position="107"/>
    </location>
</feature>
<feature type="transmembrane region" description="Helical" evidence="8">
    <location>
        <begin position="54"/>
        <end position="74"/>
    </location>
</feature>
<dbReference type="InterPro" id="IPR006512">
    <property type="entry name" value="YidE_YbjL"/>
</dbReference>
<evidence type="ECO:0000313" key="11">
    <source>
        <dbReference type="Proteomes" id="UP000516361"/>
    </source>
</evidence>
<keyword evidence="4" id="KW-1003">Cell membrane</keyword>
<dbReference type="AlphaFoldDB" id="A0A7G1G5H7"/>
<dbReference type="InParanoid" id="A0A7G1G5H7"/>
<evidence type="ECO:0000256" key="8">
    <source>
        <dbReference type="SAM" id="Phobius"/>
    </source>
</evidence>
<dbReference type="PANTHER" id="PTHR30445:SF3">
    <property type="entry name" value="TRANSPORT PROTEIN YIDE-RELATED"/>
    <property type="match status" value="1"/>
</dbReference>
<evidence type="ECO:0000256" key="3">
    <source>
        <dbReference type="ARBA" id="ARBA00022448"/>
    </source>
</evidence>
<comment type="similarity">
    <text evidence="2">Belongs to the AAE transporter (TC 2.A.81) family.</text>
</comment>
<feature type="transmembrane region" description="Helical" evidence="8">
    <location>
        <begin position="201"/>
        <end position="220"/>
    </location>
</feature>
<proteinExistence type="inferred from homology"/>
<organism evidence="10 11">
    <name type="scientific">Tepiditoga spiralis</name>
    <dbReference type="NCBI Taxonomy" id="2108365"/>
    <lineage>
        <taxon>Bacteria</taxon>
        <taxon>Thermotogati</taxon>
        <taxon>Thermotogota</taxon>
        <taxon>Thermotogae</taxon>
        <taxon>Petrotogales</taxon>
        <taxon>Petrotogaceae</taxon>
        <taxon>Tepiditoga</taxon>
    </lineage>
</organism>
<dbReference type="EMBL" id="AP018712">
    <property type="protein sequence ID" value="BBE30536.1"/>
    <property type="molecule type" value="Genomic_DNA"/>
</dbReference>
<evidence type="ECO:0000256" key="2">
    <source>
        <dbReference type="ARBA" id="ARBA00009854"/>
    </source>
</evidence>
<dbReference type="PANTHER" id="PTHR30445">
    <property type="entry name" value="K(+)_H(+) ANTIPORTER SUBUNIT KHTT"/>
    <property type="match status" value="1"/>
</dbReference>
<dbReference type="Pfam" id="PF06826">
    <property type="entry name" value="Asp-Al_Ex"/>
    <property type="match status" value="2"/>
</dbReference>
<evidence type="ECO:0000256" key="7">
    <source>
        <dbReference type="ARBA" id="ARBA00023136"/>
    </source>
</evidence>
<name>A0A7G1G5H7_9BACT</name>
<dbReference type="NCBIfam" id="TIGR01625">
    <property type="entry name" value="YidE_YbjL_dupl"/>
    <property type="match status" value="1"/>
</dbReference>
<dbReference type="GO" id="GO:0005886">
    <property type="term" value="C:plasma membrane"/>
    <property type="evidence" value="ECO:0007669"/>
    <property type="project" value="UniProtKB-SubCell"/>
</dbReference>
<feature type="transmembrane region" description="Helical" evidence="8">
    <location>
        <begin position="24"/>
        <end position="42"/>
    </location>
</feature>
<keyword evidence="11" id="KW-1185">Reference proteome</keyword>
<protein>
    <submittedName>
        <fullName evidence="10">Aspartate:alanine antiporter</fullName>
    </submittedName>
</protein>
<evidence type="ECO:0000256" key="5">
    <source>
        <dbReference type="ARBA" id="ARBA00022692"/>
    </source>
</evidence>
<feature type="transmembrane region" description="Helical" evidence="8">
    <location>
        <begin position="86"/>
        <end position="106"/>
    </location>
</feature>
<sequence>MILFISSVGLLASKDIIHVIKKYGLKFIFLGFLITSSGMFFTTILKKLFNANKYIFSGIFTGALTSSPGFASALETSKFHETQVGYGYALGYIPGVLVVVLSMYLLPKIFKINIEKELQNLKNDVKETQYNEKNFDFIAFSLIIIIGIIIGKIKFNFGVVKFSFGITGGVLMSSLFFGNLKQFLGMNFNMNTYILKNIKELGLLIFLSSVGLRYGYTSINSLNSKGILYIISAFIIGFLSLLIGFLFGRYVFKMNWIMLSGALCGGMTSTPGLGAAIDSTKSDDVTAGYGATYPFALIGMVIFVILLNN</sequence>
<comment type="subcellular location">
    <subcellularLocation>
        <location evidence="1">Cell membrane</location>
        <topology evidence="1">Multi-pass membrane protein</topology>
    </subcellularLocation>
</comment>
<evidence type="ECO:0000313" key="10">
    <source>
        <dbReference type="EMBL" id="BBE30536.1"/>
    </source>
</evidence>
<feature type="transmembrane region" description="Helical" evidence="8">
    <location>
        <begin position="159"/>
        <end position="180"/>
    </location>
</feature>
<dbReference type="Proteomes" id="UP000516361">
    <property type="component" value="Chromosome"/>
</dbReference>
<feature type="transmembrane region" description="Helical" evidence="8">
    <location>
        <begin position="135"/>
        <end position="153"/>
    </location>
</feature>
<keyword evidence="7 8" id="KW-0472">Membrane</keyword>
<feature type="transmembrane region" description="Helical" evidence="8">
    <location>
        <begin position="226"/>
        <end position="247"/>
    </location>
</feature>
<evidence type="ECO:0000256" key="1">
    <source>
        <dbReference type="ARBA" id="ARBA00004651"/>
    </source>
</evidence>
<keyword evidence="6 8" id="KW-1133">Transmembrane helix</keyword>
<keyword evidence="5 8" id="KW-0812">Transmembrane</keyword>